<dbReference type="RefSeq" id="WP_011372725.1">
    <property type="nucleotide sequence ID" value="NC_007575.1"/>
</dbReference>
<dbReference type="Pfam" id="PF00877">
    <property type="entry name" value="NLPC_P60"/>
    <property type="match status" value="1"/>
</dbReference>
<keyword evidence="3" id="KW-0378">Hydrolase</keyword>
<reference evidence="9 10" key="1">
    <citation type="journal article" date="2008" name="Appl. Environ. Microbiol.">
        <title>Genome of the epsilonproteobacterial chemolithoautotroph Sulfurimonas denitrificans.</title>
        <authorList>
            <person name="Sievert S.M."/>
            <person name="Scott K.M."/>
            <person name="Klotz M.G."/>
            <person name="Chain P.S.G."/>
            <person name="Hauser L.J."/>
            <person name="Hemp J."/>
            <person name="Huegler M."/>
            <person name="Land M."/>
            <person name="Lapidus A."/>
            <person name="Larimer F.W."/>
            <person name="Lucas S."/>
            <person name="Malfatti S.A."/>
            <person name="Meyer F."/>
            <person name="Paulsen I.T."/>
            <person name="Ren Q."/>
            <person name="Simon J."/>
            <person name="Bailey K."/>
            <person name="Diaz E."/>
            <person name="Fitzpatrick K.A."/>
            <person name="Glover B."/>
            <person name="Gwatney N."/>
            <person name="Korajkic A."/>
            <person name="Long A."/>
            <person name="Mobberley J.M."/>
            <person name="Pantry S.N."/>
            <person name="Pazder G."/>
            <person name="Peterson S."/>
            <person name="Quintanilla J.D."/>
            <person name="Sprinkle R."/>
            <person name="Stephens J."/>
            <person name="Thomas P."/>
            <person name="Vaughn R."/>
            <person name="Weber M.J."/>
            <person name="Wooten L.L."/>
        </authorList>
    </citation>
    <scope>NUCLEOTIDE SEQUENCE [LARGE SCALE GENOMIC DNA]</scope>
    <source>
        <strain evidence="10">ATCC 33889 / DSM 1251</strain>
    </source>
</reference>
<evidence type="ECO:0000313" key="10">
    <source>
        <dbReference type="Proteomes" id="UP000002714"/>
    </source>
</evidence>
<dbReference type="Gene3D" id="3.90.1720.10">
    <property type="entry name" value="endopeptidase domain like (from Nostoc punctiforme)"/>
    <property type="match status" value="1"/>
</dbReference>
<dbReference type="eggNOG" id="COG0791">
    <property type="taxonomic scope" value="Bacteria"/>
</dbReference>
<feature type="domain" description="NlpC/P60" evidence="5">
    <location>
        <begin position="301"/>
        <end position="379"/>
    </location>
</feature>
<dbReference type="SUPFAM" id="SSF54001">
    <property type="entry name" value="Cysteine proteinases"/>
    <property type="match status" value="1"/>
</dbReference>
<evidence type="ECO:0000256" key="3">
    <source>
        <dbReference type="ARBA" id="ARBA00022801"/>
    </source>
</evidence>
<dbReference type="Pfam" id="PF12913">
    <property type="entry name" value="SH3_6"/>
    <property type="match status" value="1"/>
</dbReference>
<accession>Q30RK8</accession>
<protein>
    <submittedName>
        <fullName evidence="9">NLP/P60</fullName>
    </submittedName>
</protein>
<dbReference type="STRING" id="326298.Suden_1095"/>
<dbReference type="InterPro" id="IPR038765">
    <property type="entry name" value="Papain-like_cys_pep_sf"/>
</dbReference>
<evidence type="ECO:0000313" key="9">
    <source>
        <dbReference type="EMBL" id="ABB44373.1"/>
    </source>
</evidence>
<dbReference type="InterPro" id="IPR000064">
    <property type="entry name" value="NLP_P60_dom"/>
</dbReference>
<evidence type="ECO:0000259" key="6">
    <source>
        <dbReference type="Pfam" id="PF12912"/>
    </source>
</evidence>
<dbReference type="AlphaFoldDB" id="Q30RK8"/>
<keyword evidence="10" id="KW-1185">Reference proteome</keyword>
<comment type="similarity">
    <text evidence="1">Belongs to the peptidase C40 family.</text>
</comment>
<dbReference type="PROSITE" id="PS51257">
    <property type="entry name" value="PROKAR_LIPOPROTEIN"/>
    <property type="match status" value="1"/>
</dbReference>
<dbReference type="PIRSF" id="PIRSF019015">
    <property type="entry name" value="P60_peptidase_YkfC"/>
    <property type="match status" value="1"/>
</dbReference>
<dbReference type="HOGENOM" id="CLU_028171_1_0_7"/>
<dbReference type="Proteomes" id="UP000002714">
    <property type="component" value="Chromosome"/>
</dbReference>
<feature type="domain" description="SH3b2-type SH3" evidence="8">
    <location>
        <begin position="208"/>
        <end position="251"/>
    </location>
</feature>
<keyword evidence="4" id="KW-0788">Thiol protease</keyword>
<gene>
    <name evidence="9" type="ordered locus">Suden_1095</name>
</gene>
<dbReference type="OrthoDB" id="9799970at2"/>
<evidence type="ECO:0000256" key="4">
    <source>
        <dbReference type="ARBA" id="ARBA00022807"/>
    </source>
</evidence>
<dbReference type="InterPro" id="IPR027017">
    <property type="entry name" value="P60_peptidase_YkfC"/>
</dbReference>
<dbReference type="EMBL" id="CP000153">
    <property type="protein sequence ID" value="ABB44373.1"/>
    <property type="molecule type" value="Genomic_DNA"/>
</dbReference>
<feature type="domain" description="SH3b1" evidence="7">
    <location>
        <begin position="145"/>
        <end position="197"/>
    </location>
</feature>
<dbReference type="InterPro" id="IPR026864">
    <property type="entry name" value="SH3b2-type_SH3"/>
</dbReference>
<dbReference type="InterPro" id="IPR039439">
    <property type="entry name" value="SH3b1_dom"/>
</dbReference>
<proteinExistence type="inferred from homology"/>
<evidence type="ECO:0000259" key="7">
    <source>
        <dbReference type="Pfam" id="PF12913"/>
    </source>
</evidence>
<keyword evidence="2" id="KW-0645">Protease</keyword>
<dbReference type="InterPro" id="IPR025606">
    <property type="entry name" value="NLPC/P60_N_dom"/>
</dbReference>
<dbReference type="KEGG" id="tdn:Suden_1095"/>
<organism evidence="9 10">
    <name type="scientific">Sulfurimonas denitrificans (strain ATCC 33889 / DSM 1251)</name>
    <name type="common">Thiomicrospira denitrificans (strain ATCC 33889 / DSM 1251)</name>
    <dbReference type="NCBI Taxonomy" id="326298"/>
    <lineage>
        <taxon>Bacteria</taxon>
        <taxon>Pseudomonadati</taxon>
        <taxon>Campylobacterota</taxon>
        <taxon>Epsilonproteobacteria</taxon>
        <taxon>Campylobacterales</taxon>
        <taxon>Sulfurimonadaceae</taxon>
        <taxon>Sulfurimonas</taxon>
    </lineage>
</organism>
<dbReference type="Pfam" id="PF12914">
    <property type="entry name" value="SH3_7"/>
    <property type="match status" value="1"/>
</dbReference>
<dbReference type="Pfam" id="PF12912">
    <property type="entry name" value="N_NLPC_P60"/>
    <property type="match status" value="1"/>
</dbReference>
<name>Q30RK8_SULDN</name>
<dbReference type="GO" id="GO:0008234">
    <property type="term" value="F:cysteine-type peptidase activity"/>
    <property type="evidence" value="ECO:0007669"/>
    <property type="project" value="UniProtKB-KW"/>
</dbReference>
<dbReference type="GO" id="GO:0006508">
    <property type="term" value="P:proteolysis"/>
    <property type="evidence" value="ECO:0007669"/>
    <property type="project" value="UniProtKB-KW"/>
</dbReference>
<evidence type="ECO:0000256" key="2">
    <source>
        <dbReference type="ARBA" id="ARBA00022670"/>
    </source>
</evidence>
<evidence type="ECO:0000259" key="5">
    <source>
        <dbReference type="Pfam" id="PF00877"/>
    </source>
</evidence>
<sequence length="442" mass="51145">MRYFFIIFSILLFGGCSLYVSKPELKKSISKPSEIYDLTTIPQDATYFSKFIENNNSFYEIQQKYSSKYFSVWNMDKPRESIESIIWPFIVFTPKRSYGENLQPLEQGFFDEMIESASFEDYATLNKKGLTLREVDLRAFPTIRPLLKDPSLAGEGFPFDYLQNSTVHANSPIFISHYSKNRDWAYIFSSFASGWIKANEFVILEEDDRDFWQNAEQIYIIKEGVAIYDAERDFLYKSKIGMSFAVVSEDEISYKVLTVASHIGTRAIYSTSIISKEIATKEVMRLNVNNLPNIVKEVSKTNYGWGGMYEQRDCSSMLRDMFAPFGIWLPRNSYQQSRVGRVISLKDMNEDEKIRVIKEKAVPFQTLLYKKGHIVLYVGTYNENIVVFHNTWGIKTKKDGVEGRLVIGRAIFSTLKLGEELQSYDNDSELLKNIISMNIITE</sequence>
<feature type="domain" description="NLPC/P60 N-terminal" evidence="6">
    <location>
        <begin position="5"/>
        <end position="122"/>
    </location>
</feature>
<evidence type="ECO:0000256" key="1">
    <source>
        <dbReference type="ARBA" id="ARBA00007074"/>
    </source>
</evidence>
<evidence type="ECO:0000259" key="8">
    <source>
        <dbReference type="Pfam" id="PF12914"/>
    </source>
</evidence>